<dbReference type="AlphaFoldDB" id="A0A2P2IMR5"/>
<evidence type="ECO:0000313" key="1">
    <source>
        <dbReference type="EMBL" id="MBW82520.1"/>
    </source>
</evidence>
<organism evidence="1">
    <name type="scientific">Rhizophora mucronata</name>
    <name type="common">Asiatic mangrove</name>
    <dbReference type="NCBI Taxonomy" id="61149"/>
    <lineage>
        <taxon>Eukaryota</taxon>
        <taxon>Viridiplantae</taxon>
        <taxon>Streptophyta</taxon>
        <taxon>Embryophyta</taxon>
        <taxon>Tracheophyta</taxon>
        <taxon>Spermatophyta</taxon>
        <taxon>Magnoliopsida</taxon>
        <taxon>eudicotyledons</taxon>
        <taxon>Gunneridae</taxon>
        <taxon>Pentapetalae</taxon>
        <taxon>rosids</taxon>
        <taxon>fabids</taxon>
        <taxon>Malpighiales</taxon>
        <taxon>Rhizophoraceae</taxon>
        <taxon>Rhizophora</taxon>
    </lineage>
</organism>
<sequence length="77" mass="8657">MRHLHHPWKSLPFSNPKPAETLILPFPGAIDAHAAPTRFPLSPQSSSVCAELQTPPSPWTIDRLRNLFLFSFRAPKS</sequence>
<name>A0A2P2IMR5_RHIMU</name>
<reference evidence="1" key="1">
    <citation type="submission" date="2018-02" db="EMBL/GenBank/DDBJ databases">
        <title>Rhizophora mucronata_Transcriptome.</title>
        <authorList>
            <person name="Meera S.P."/>
            <person name="Sreeshan A."/>
            <person name="Augustine A."/>
        </authorList>
    </citation>
    <scope>NUCLEOTIDE SEQUENCE</scope>
    <source>
        <tissue evidence="1">Leaf</tissue>
    </source>
</reference>
<protein>
    <submittedName>
        <fullName evidence="1">Uncharacterized protein MANES_13G072100</fullName>
    </submittedName>
</protein>
<proteinExistence type="predicted"/>
<accession>A0A2P2IMR5</accession>
<dbReference type="EMBL" id="GGEC01002037">
    <property type="protein sequence ID" value="MBW82520.1"/>
    <property type="molecule type" value="Transcribed_RNA"/>
</dbReference>